<feature type="compositionally biased region" description="Polar residues" evidence="4">
    <location>
        <begin position="261"/>
        <end position="270"/>
    </location>
</feature>
<dbReference type="GO" id="GO:0005730">
    <property type="term" value="C:nucleolus"/>
    <property type="evidence" value="ECO:0007669"/>
    <property type="project" value="UniProtKB-SubCell"/>
</dbReference>
<comment type="subcellular location">
    <subcellularLocation>
        <location evidence="1">Nucleus</location>
        <location evidence="1">Nucleolus</location>
    </subcellularLocation>
</comment>
<feature type="region of interest" description="Disordered" evidence="4">
    <location>
        <begin position="445"/>
        <end position="477"/>
    </location>
</feature>
<feature type="compositionally biased region" description="Basic and acidic residues" evidence="4">
    <location>
        <begin position="417"/>
        <end position="426"/>
    </location>
</feature>
<dbReference type="OrthoDB" id="427886at2759"/>
<dbReference type="AlphaFoldDB" id="A0A2T7NLT2"/>
<accession>A0A2T7NLT2</accession>
<feature type="region of interest" description="Disordered" evidence="4">
    <location>
        <begin position="334"/>
        <end position="426"/>
    </location>
</feature>
<dbReference type="Pfam" id="PF08698">
    <property type="entry name" value="Fcf2"/>
    <property type="match status" value="1"/>
</dbReference>
<reference evidence="6 7" key="1">
    <citation type="submission" date="2018-04" db="EMBL/GenBank/DDBJ databases">
        <title>The genome of golden apple snail Pomacea canaliculata provides insight into stress tolerance and invasive adaptation.</title>
        <authorList>
            <person name="Liu C."/>
            <person name="Liu B."/>
            <person name="Ren Y."/>
            <person name="Zhang Y."/>
            <person name="Wang H."/>
            <person name="Li S."/>
            <person name="Jiang F."/>
            <person name="Yin L."/>
            <person name="Zhang G."/>
            <person name="Qian W."/>
            <person name="Fan W."/>
        </authorList>
    </citation>
    <scope>NUCLEOTIDE SEQUENCE [LARGE SCALE GENOMIC DNA]</scope>
    <source>
        <strain evidence="6">SZHN2017</strain>
        <tissue evidence="6">Muscle</tissue>
    </source>
</reference>
<feature type="domain" description="Fcf2 pre-rRNA processing C-terminal" evidence="5">
    <location>
        <begin position="461"/>
        <end position="550"/>
    </location>
</feature>
<evidence type="ECO:0000256" key="3">
    <source>
        <dbReference type="SAM" id="Coils"/>
    </source>
</evidence>
<name>A0A2T7NLT2_POMCA</name>
<keyword evidence="2" id="KW-0539">Nucleus</keyword>
<dbReference type="PANTHER" id="PTHR21686:SF12">
    <property type="entry name" value="DEOXYNUCLEOTIDYLTRANSFERASE TERMINAL-INTERACTING PROTEIN 2"/>
    <property type="match status" value="1"/>
</dbReference>
<dbReference type="InterPro" id="IPR014810">
    <property type="entry name" value="Fcf2_C"/>
</dbReference>
<feature type="compositionally biased region" description="Basic and acidic residues" evidence="4">
    <location>
        <begin position="366"/>
        <end position="382"/>
    </location>
</feature>
<evidence type="ECO:0000313" key="6">
    <source>
        <dbReference type="EMBL" id="PVD22124.1"/>
    </source>
</evidence>
<dbReference type="InterPro" id="IPR039883">
    <property type="entry name" value="Fcf2/DNTTIP2"/>
</dbReference>
<comment type="caution">
    <text evidence="6">The sequence shown here is derived from an EMBL/GenBank/DDBJ whole genome shotgun (WGS) entry which is preliminary data.</text>
</comment>
<evidence type="ECO:0000259" key="5">
    <source>
        <dbReference type="Pfam" id="PF08698"/>
    </source>
</evidence>
<dbReference type="PANTHER" id="PTHR21686">
    <property type="entry name" value="DEOXYNUCLEOTIDYLTRANSFERASE TERMINAL-INTERACTING PROTEIN 2"/>
    <property type="match status" value="1"/>
</dbReference>
<feature type="region of interest" description="Disordered" evidence="4">
    <location>
        <begin position="261"/>
        <end position="297"/>
    </location>
</feature>
<feature type="coiled-coil region" evidence="3">
    <location>
        <begin position="196"/>
        <end position="230"/>
    </location>
</feature>
<evidence type="ECO:0000256" key="1">
    <source>
        <dbReference type="ARBA" id="ARBA00004604"/>
    </source>
</evidence>
<proteinExistence type="predicted"/>
<keyword evidence="3" id="KW-0175">Coiled coil</keyword>
<dbReference type="EMBL" id="PZQS01000011">
    <property type="protein sequence ID" value="PVD22124.1"/>
    <property type="molecule type" value="Genomic_DNA"/>
</dbReference>
<keyword evidence="7" id="KW-1185">Reference proteome</keyword>
<evidence type="ECO:0000256" key="2">
    <source>
        <dbReference type="ARBA" id="ARBA00023242"/>
    </source>
</evidence>
<dbReference type="GO" id="GO:0003723">
    <property type="term" value="F:RNA binding"/>
    <property type="evidence" value="ECO:0007669"/>
    <property type="project" value="TreeGrafter"/>
</dbReference>
<evidence type="ECO:0000256" key="4">
    <source>
        <dbReference type="SAM" id="MobiDB-lite"/>
    </source>
</evidence>
<dbReference type="STRING" id="400727.A0A2T7NLT2"/>
<protein>
    <recommendedName>
        <fullName evidence="5">Fcf2 pre-rRNA processing C-terminal domain-containing protein</fullName>
    </recommendedName>
</protein>
<feature type="compositionally biased region" description="Basic and acidic residues" evidence="4">
    <location>
        <begin position="392"/>
        <end position="408"/>
    </location>
</feature>
<dbReference type="Proteomes" id="UP000245119">
    <property type="component" value="Linkage Group LG11"/>
</dbReference>
<dbReference type="GO" id="GO:0006396">
    <property type="term" value="P:RNA processing"/>
    <property type="evidence" value="ECO:0007669"/>
    <property type="project" value="TreeGrafter"/>
</dbReference>
<feature type="coiled-coil region" evidence="3">
    <location>
        <begin position="95"/>
        <end position="162"/>
    </location>
</feature>
<sequence>MSARLLASVTFVLIMGSAIVIIHDRTRHLTARSSRLGNDGVFTETTMDTGDDDVPKAAGNSESNAAAFPLFVKSETDEKNSFQSFAGEDDFSLIMNNLNAALKEKVMERELVEARRSARRRRSVDDAGSSQLTHLTVALKALESENTQLKATVKELQGASRKFMAKAQEIETKSNLAISQQMTQAAAAHQQQQLALGQLQLQLSQLSTKTMKLQDENEALRTRLQSLTSDVTAGERQRSALREKVEMLQLQASVLASNVSEIKSGSTQTVPREPEYSLAGRRSFSSSDDEDETNPENKRMENLANLLFHKMKNDGIIAKLERLEEEEAEKKKIDIEEEVILDDHPHALPEDKDKEDEGSSSDASDLDDHSHALSKEKDREGEGCSSNASKLPETKQKYEDSNKGKEKYSWNPPTIAEMHKHQAEEALKASRLDALQKETSDFRMLSARQKKKLSKSERAKLSSKGWGGMHAKEEPTDEEKLDLMVLKMRGTVDTQRHYKHTDIKAPKFFQFGTIVSGAQDFHHRIPKKKRKATMVEELMADMEFRKKTKKNYLEVMETKRQGKAAYQTKPPKRKKKTK</sequence>
<evidence type="ECO:0000313" key="7">
    <source>
        <dbReference type="Proteomes" id="UP000245119"/>
    </source>
</evidence>
<gene>
    <name evidence="6" type="ORF">C0Q70_17928</name>
</gene>
<feature type="region of interest" description="Disordered" evidence="4">
    <location>
        <begin position="558"/>
        <end position="578"/>
    </location>
</feature>
<feature type="compositionally biased region" description="Basic and acidic residues" evidence="4">
    <location>
        <begin position="341"/>
        <end position="357"/>
    </location>
</feature>
<organism evidence="6 7">
    <name type="scientific">Pomacea canaliculata</name>
    <name type="common">Golden apple snail</name>
    <dbReference type="NCBI Taxonomy" id="400727"/>
    <lineage>
        <taxon>Eukaryota</taxon>
        <taxon>Metazoa</taxon>
        <taxon>Spiralia</taxon>
        <taxon>Lophotrochozoa</taxon>
        <taxon>Mollusca</taxon>
        <taxon>Gastropoda</taxon>
        <taxon>Caenogastropoda</taxon>
        <taxon>Architaenioglossa</taxon>
        <taxon>Ampullarioidea</taxon>
        <taxon>Ampullariidae</taxon>
        <taxon>Pomacea</taxon>
    </lineage>
</organism>